<evidence type="ECO:0000256" key="8">
    <source>
        <dbReference type="SAM" id="MobiDB-lite"/>
    </source>
</evidence>
<name>A0A1C3X8M2_9HYPH</name>
<dbReference type="OrthoDB" id="9800416at2"/>
<feature type="transmembrane region" description="Helical" evidence="9">
    <location>
        <begin position="177"/>
        <end position="197"/>
    </location>
</feature>
<dbReference type="PROSITE" id="PS50850">
    <property type="entry name" value="MFS"/>
    <property type="match status" value="1"/>
</dbReference>
<dbReference type="GO" id="GO:0016020">
    <property type="term" value="C:membrane"/>
    <property type="evidence" value="ECO:0007669"/>
    <property type="project" value="UniProtKB-SubCell"/>
</dbReference>
<sequence>MTHTESRIDHSSKQATDDTTTERTAAQPRLITLILLSALAVLPVNMILPSLPKIAVAFHADFALVNLSVAGFSIVTAALEAIGGAISDRFGRRPVVLTALSIFIVTSIGCVFAPNIGIFLLCRMMQACIGPCYSVALVIIKKTSNDREAASKFGYLAMGWALAPMVGPLFGGSLDEVFGWQASFVVLAILGIAAFLLSLHELKGSRAPASGTRRNYIASYGLLLRSQRFWAYTLCMACSMGVLYIFLGGAPLTIGDTLGGSSAMLGFYMGLVPAGFILGSYLAGRYGARIPLGMILVIARFLTCIGLISGLALSLSGTTHVWALFGPCIFIGIGNGLTMPAANSGAMSVRSDMVGTAAGLAAAMRISGGAVIGSIAGLFLERSPTIHTLFVLMLMSALLALLVAFWAAFAERRKTGSVT</sequence>
<evidence type="ECO:0000259" key="10">
    <source>
        <dbReference type="PROSITE" id="PS50850"/>
    </source>
</evidence>
<evidence type="ECO:0000256" key="7">
    <source>
        <dbReference type="ARBA" id="ARBA00023136"/>
    </source>
</evidence>
<evidence type="ECO:0000256" key="4">
    <source>
        <dbReference type="ARBA" id="ARBA00022448"/>
    </source>
</evidence>
<keyword evidence="7 9" id="KW-0472">Membrane</keyword>
<organism evidence="11 12">
    <name type="scientific">Rhizobium multihospitium</name>
    <dbReference type="NCBI Taxonomy" id="410764"/>
    <lineage>
        <taxon>Bacteria</taxon>
        <taxon>Pseudomonadati</taxon>
        <taxon>Pseudomonadota</taxon>
        <taxon>Alphaproteobacteria</taxon>
        <taxon>Hyphomicrobiales</taxon>
        <taxon>Rhizobiaceae</taxon>
        <taxon>Rhizobium/Agrobacterium group</taxon>
        <taxon>Rhizobium</taxon>
    </lineage>
</organism>
<evidence type="ECO:0000313" key="12">
    <source>
        <dbReference type="Proteomes" id="UP000199101"/>
    </source>
</evidence>
<dbReference type="STRING" id="410764.GA0061103_0349"/>
<dbReference type="CDD" id="cd17320">
    <property type="entry name" value="MFS_MdfA_MDR_like"/>
    <property type="match status" value="1"/>
</dbReference>
<evidence type="ECO:0000256" key="2">
    <source>
        <dbReference type="ARBA" id="ARBA00004141"/>
    </source>
</evidence>
<feature type="region of interest" description="Disordered" evidence="8">
    <location>
        <begin position="1"/>
        <end position="23"/>
    </location>
</feature>
<dbReference type="EMBL" id="FMAG01000012">
    <property type="protein sequence ID" value="SCB48334.1"/>
    <property type="molecule type" value="Genomic_DNA"/>
</dbReference>
<feature type="transmembrane region" description="Helical" evidence="9">
    <location>
        <begin position="386"/>
        <end position="409"/>
    </location>
</feature>
<feature type="transmembrane region" description="Helical" evidence="9">
    <location>
        <begin position="321"/>
        <end position="342"/>
    </location>
</feature>
<dbReference type="InterPro" id="IPR011701">
    <property type="entry name" value="MFS"/>
</dbReference>
<keyword evidence="5 9" id="KW-0812">Transmembrane</keyword>
<feature type="domain" description="Major facilitator superfamily (MFS) profile" evidence="10">
    <location>
        <begin position="29"/>
        <end position="412"/>
    </location>
</feature>
<feature type="compositionally biased region" description="Basic and acidic residues" evidence="8">
    <location>
        <begin position="1"/>
        <end position="16"/>
    </location>
</feature>
<dbReference type="AlphaFoldDB" id="A0A1C3X8M2"/>
<dbReference type="Gene3D" id="1.20.1720.10">
    <property type="entry name" value="Multidrug resistance protein D"/>
    <property type="match status" value="1"/>
</dbReference>
<feature type="transmembrane region" description="Helical" evidence="9">
    <location>
        <begin position="295"/>
        <end position="315"/>
    </location>
</feature>
<feature type="transmembrane region" description="Helical" evidence="9">
    <location>
        <begin position="124"/>
        <end position="141"/>
    </location>
</feature>
<feature type="transmembrane region" description="Helical" evidence="9">
    <location>
        <begin position="262"/>
        <end position="283"/>
    </location>
</feature>
<dbReference type="Pfam" id="PF07690">
    <property type="entry name" value="MFS_1"/>
    <property type="match status" value="1"/>
</dbReference>
<keyword evidence="12" id="KW-1185">Reference proteome</keyword>
<evidence type="ECO:0000256" key="5">
    <source>
        <dbReference type="ARBA" id="ARBA00022692"/>
    </source>
</evidence>
<keyword evidence="6 9" id="KW-1133">Transmembrane helix</keyword>
<gene>
    <name evidence="11" type="ORF">GA0061103_0349</name>
</gene>
<dbReference type="InterPro" id="IPR036259">
    <property type="entry name" value="MFS_trans_sf"/>
</dbReference>
<evidence type="ECO:0000256" key="1">
    <source>
        <dbReference type="ARBA" id="ARBA00003279"/>
    </source>
</evidence>
<proteinExistence type="inferred from homology"/>
<comment type="function">
    <text evidence="1">Resistance to tetracycline by an active tetracycline efflux. This is an energy-dependent process that decreases the accumulation of the antibiotic in whole cells. This protein functions as a metal-tetracycline/H(+) antiporter.</text>
</comment>
<dbReference type="PROSITE" id="PS00216">
    <property type="entry name" value="SUGAR_TRANSPORT_1"/>
    <property type="match status" value="1"/>
</dbReference>
<dbReference type="InterPro" id="IPR020846">
    <property type="entry name" value="MFS_dom"/>
</dbReference>
<evidence type="ECO:0000256" key="6">
    <source>
        <dbReference type="ARBA" id="ARBA00022989"/>
    </source>
</evidence>
<dbReference type="InterPro" id="IPR005829">
    <property type="entry name" value="Sugar_transporter_CS"/>
</dbReference>
<feature type="transmembrane region" description="Helical" evidence="9">
    <location>
        <begin position="63"/>
        <end position="83"/>
    </location>
</feature>
<feature type="transmembrane region" description="Helical" evidence="9">
    <location>
        <begin position="153"/>
        <end position="171"/>
    </location>
</feature>
<reference evidence="12" key="1">
    <citation type="submission" date="2016-08" db="EMBL/GenBank/DDBJ databases">
        <authorList>
            <person name="Varghese N."/>
            <person name="Submissions Spin"/>
        </authorList>
    </citation>
    <scope>NUCLEOTIDE SEQUENCE [LARGE SCALE GENOMIC DNA]</scope>
    <source>
        <strain evidence="12">HAMBI 2975</strain>
    </source>
</reference>
<dbReference type="PANTHER" id="PTHR42718">
    <property type="entry name" value="MAJOR FACILITATOR SUPERFAMILY MULTIDRUG TRANSPORTER MFSC"/>
    <property type="match status" value="1"/>
</dbReference>
<dbReference type="InterPro" id="IPR001958">
    <property type="entry name" value="Tet-R_TetA/multi-R_MdtG-like"/>
</dbReference>
<evidence type="ECO:0000256" key="9">
    <source>
        <dbReference type="SAM" id="Phobius"/>
    </source>
</evidence>
<dbReference type="RefSeq" id="WP_092718938.1">
    <property type="nucleotide sequence ID" value="NZ_FMAG01000012.1"/>
</dbReference>
<comment type="subcellular location">
    <subcellularLocation>
        <location evidence="2">Membrane</location>
        <topology evidence="2">Multi-pass membrane protein</topology>
    </subcellularLocation>
</comment>
<evidence type="ECO:0000256" key="3">
    <source>
        <dbReference type="ARBA" id="ARBA00007520"/>
    </source>
</evidence>
<accession>A0A1C3X8M2</accession>
<dbReference type="PRINTS" id="PR01035">
    <property type="entry name" value="TCRTETA"/>
</dbReference>
<keyword evidence="4" id="KW-0813">Transport</keyword>
<dbReference type="PANTHER" id="PTHR42718:SF9">
    <property type="entry name" value="MAJOR FACILITATOR SUPERFAMILY MULTIDRUG TRANSPORTER MFSC"/>
    <property type="match status" value="1"/>
</dbReference>
<dbReference type="Proteomes" id="UP000199101">
    <property type="component" value="Unassembled WGS sequence"/>
</dbReference>
<protein>
    <submittedName>
        <fullName evidence="11">Predicted arabinose efflux permease, MFS family</fullName>
    </submittedName>
</protein>
<dbReference type="SUPFAM" id="SSF103473">
    <property type="entry name" value="MFS general substrate transporter"/>
    <property type="match status" value="1"/>
</dbReference>
<feature type="transmembrane region" description="Helical" evidence="9">
    <location>
        <begin position="229"/>
        <end position="250"/>
    </location>
</feature>
<dbReference type="GO" id="GO:0022857">
    <property type="term" value="F:transmembrane transporter activity"/>
    <property type="evidence" value="ECO:0007669"/>
    <property type="project" value="InterPro"/>
</dbReference>
<evidence type="ECO:0000313" key="11">
    <source>
        <dbReference type="EMBL" id="SCB48334.1"/>
    </source>
</evidence>
<comment type="similarity">
    <text evidence="3">Belongs to the major facilitator superfamily. TCR/Tet family.</text>
</comment>
<feature type="transmembrane region" description="Helical" evidence="9">
    <location>
        <begin position="95"/>
        <end position="118"/>
    </location>
</feature>
<feature type="transmembrane region" description="Helical" evidence="9">
    <location>
        <begin position="30"/>
        <end position="51"/>
    </location>
</feature>
<feature type="transmembrane region" description="Helical" evidence="9">
    <location>
        <begin position="354"/>
        <end position="380"/>
    </location>
</feature>